<dbReference type="InterPro" id="IPR038718">
    <property type="entry name" value="SNF2-like_sf"/>
</dbReference>
<dbReference type="FunFam" id="3.40.50.10810:FF:000005">
    <property type="entry name" value="Photoperiod-independent early flowering 1"/>
    <property type="match status" value="1"/>
</dbReference>
<keyword evidence="8" id="KW-0238">DNA-binding</keyword>
<dbReference type="GO" id="GO:0004386">
    <property type="term" value="F:helicase activity"/>
    <property type="evidence" value="ECO:0007669"/>
    <property type="project" value="UniProtKB-KW"/>
</dbReference>
<dbReference type="InterPro" id="IPR001005">
    <property type="entry name" value="SANT/Myb"/>
</dbReference>
<dbReference type="PANTHER" id="PTHR45623:SF49">
    <property type="entry name" value="SWI_SNF-RELATED MATRIX-ASSOCIATED ACTIN-DEPENDENT REGULATOR OF CHROMATIN SUBFAMILY A MEMBER 5"/>
    <property type="match status" value="1"/>
</dbReference>
<dbReference type="OrthoDB" id="5857104at2759"/>
<proteinExistence type="inferred from homology"/>
<dbReference type="GO" id="GO:0042393">
    <property type="term" value="F:histone binding"/>
    <property type="evidence" value="ECO:0007669"/>
    <property type="project" value="TreeGrafter"/>
</dbReference>
<evidence type="ECO:0000256" key="4">
    <source>
        <dbReference type="ARBA" id="ARBA00022801"/>
    </source>
</evidence>
<feature type="domain" description="Helicase ATP-binding" evidence="11">
    <location>
        <begin position="317"/>
        <end position="482"/>
    </location>
</feature>
<dbReference type="GO" id="GO:0003677">
    <property type="term" value="F:DNA binding"/>
    <property type="evidence" value="ECO:0007669"/>
    <property type="project" value="UniProtKB-KW"/>
</dbReference>
<dbReference type="GO" id="GO:0005524">
    <property type="term" value="F:ATP binding"/>
    <property type="evidence" value="ECO:0007669"/>
    <property type="project" value="UniProtKB-KW"/>
</dbReference>
<dbReference type="InterPro" id="IPR002464">
    <property type="entry name" value="DNA/RNA_helicase_DEAH_CS"/>
</dbReference>
<evidence type="ECO:0000256" key="10">
    <source>
        <dbReference type="SAM" id="MobiDB-lite"/>
    </source>
</evidence>
<dbReference type="Pfam" id="PF00271">
    <property type="entry name" value="Helicase_C"/>
    <property type="match status" value="1"/>
</dbReference>
<dbReference type="GO" id="GO:0016887">
    <property type="term" value="F:ATP hydrolysis activity"/>
    <property type="evidence" value="ECO:0007669"/>
    <property type="project" value="TreeGrafter"/>
</dbReference>
<dbReference type="InterPro" id="IPR036306">
    <property type="entry name" value="ISWI_HAND-dom_sf"/>
</dbReference>
<dbReference type="InterPro" id="IPR027417">
    <property type="entry name" value="P-loop_NTPase"/>
</dbReference>
<evidence type="ECO:0000256" key="1">
    <source>
        <dbReference type="ARBA" id="ARBA00004123"/>
    </source>
</evidence>
<comment type="caution">
    <text evidence="13">The sequence shown here is derived from an EMBL/GenBank/DDBJ whole genome shotgun (WGS) entry which is preliminary data.</text>
</comment>
<dbReference type="PROSITE" id="PS51194">
    <property type="entry name" value="HELICASE_CTER"/>
    <property type="match status" value="1"/>
</dbReference>
<keyword evidence="3" id="KW-0547">Nucleotide-binding</keyword>
<dbReference type="SUPFAM" id="SSF52540">
    <property type="entry name" value="P-loop containing nucleoside triphosphate hydrolases"/>
    <property type="match status" value="2"/>
</dbReference>
<dbReference type="InterPro" id="IPR049730">
    <property type="entry name" value="SNF2/RAD54-like_C"/>
</dbReference>
<dbReference type="SUPFAM" id="SSF46689">
    <property type="entry name" value="Homeodomain-like"/>
    <property type="match status" value="1"/>
</dbReference>
<dbReference type="Pfam" id="PF09110">
    <property type="entry name" value="HAND"/>
    <property type="match status" value="1"/>
</dbReference>
<dbReference type="InterPro" id="IPR014001">
    <property type="entry name" value="Helicase_ATP-bd"/>
</dbReference>
<dbReference type="InterPro" id="IPR015194">
    <property type="entry name" value="ISWI_HAND-dom"/>
</dbReference>
<evidence type="ECO:0000256" key="7">
    <source>
        <dbReference type="ARBA" id="ARBA00022853"/>
    </source>
</evidence>
<dbReference type="CDD" id="cd00167">
    <property type="entry name" value="SANT"/>
    <property type="match status" value="1"/>
</dbReference>
<dbReference type="Pfam" id="PF00176">
    <property type="entry name" value="SNF2-rel_dom"/>
    <property type="match status" value="1"/>
</dbReference>
<dbReference type="GO" id="GO:0034728">
    <property type="term" value="P:nucleosome organization"/>
    <property type="evidence" value="ECO:0007669"/>
    <property type="project" value="TreeGrafter"/>
</dbReference>
<evidence type="ECO:0000313" key="14">
    <source>
        <dbReference type="Proteomes" id="UP000192578"/>
    </source>
</evidence>
<feature type="compositionally biased region" description="Basic and acidic residues" evidence="10">
    <location>
        <begin position="888"/>
        <end position="899"/>
    </location>
</feature>
<evidence type="ECO:0000256" key="9">
    <source>
        <dbReference type="ARBA" id="ARBA00023242"/>
    </source>
</evidence>
<dbReference type="PROSITE" id="PS51192">
    <property type="entry name" value="HELICASE_ATP_BIND_1"/>
    <property type="match status" value="1"/>
</dbReference>
<protein>
    <submittedName>
        <fullName evidence="13">SWI/SNF-related matrix-associated actin-dependent regulator of chromatin subfamily A member 5</fullName>
    </submittedName>
</protein>
<dbReference type="SMART" id="SM00490">
    <property type="entry name" value="HELICc"/>
    <property type="match status" value="1"/>
</dbReference>
<dbReference type="FunFam" id="3.40.50.300:FF:000082">
    <property type="entry name" value="ISWI chromatin remodeling complex ATPase ISW1"/>
    <property type="match status" value="1"/>
</dbReference>
<dbReference type="InterPro" id="IPR015195">
    <property type="entry name" value="SLIDE"/>
</dbReference>
<dbReference type="SMART" id="SM00487">
    <property type="entry name" value="DEXDc"/>
    <property type="match status" value="1"/>
</dbReference>
<organism evidence="13 14">
    <name type="scientific">Hypsibius exemplaris</name>
    <name type="common">Freshwater tardigrade</name>
    <dbReference type="NCBI Taxonomy" id="2072580"/>
    <lineage>
        <taxon>Eukaryota</taxon>
        <taxon>Metazoa</taxon>
        <taxon>Ecdysozoa</taxon>
        <taxon>Tardigrada</taxon>
        <taxon>Eutardigrada</taxon>
        <taxon>Parachela</taxon>
        <taxon>Hypsibioidea</taxon>
        <taxon>Hypsibiidae</taxon>
        <taxon>Hypsibius</taxon>
    </lineage>
</organism>
<sequence length="1417" mass="158416">MSDRELRAVRKHVKYGNGGGDDSGTDSSSISSLRAPRSTRVTAQEAARLLSTMEEEADDSEGSPVRKRPATRSGGESSTSQKGKDSSVANDGGNEKDDSQDMVTVDDDSDSDSDEYVQPKSASGKARKSGRFVAKGKKGKKSSKTKKSVAAGRTVKTRSAAPKYGETEAWEEYQPVKRKRGVPKERSDPVPKSPKPKRAMPAKKTKNSFADTAEDKKQRLDYLLKQSETFAHIMTSGGVDQKPKDRRGHKRGAQPDEEEEGSTSKSTDHRHARHGSSEDKEVEEIAALDFTRFEKTPFYIEGGEMRDYQVRGLNWLISLCENNINGILADEMGLGKTLQTISVLGYMYHIKKSDKPHLVIVPKSTLSNWQAEFKKWCPSLESALLKGDPEEREEFMKAAKTNRTWDVLITSYELALIEQTFIRKIFWGFVVIDEAHRIKSETTKLATAVRTFKSSRRLLLTGTPLQNNLHELWALLNFLLPDIFESSEDFDTWFGDQECQTDMNLVGRLHSILRPFLLRRVKADVEKNLPPKTEIKLFVSLTPMQRTWYKNVLLKDISVLNSVLGVGSSTLHNILMHLRKVCNHPYLFEGAEPGPPYTTERHIVDNCGKLILLDKLLARLKEKGSRVLIFSQMTRVLDILEDYCMWQNYEHCRLDGSTPHDDREEAIRDFNSPGSSKFIFLLSTRAGGLGINLTSADTVILYDSDWNPQVDLQAMDRVHRIGQTKPVTVFRLITENTVEERIIERAERKMRLDALVIQGGRLVEQAKGLGKDEIQKMIRFGAQQIIHSSDVDINNIADLDIDTILEQGKLKTAEMNKKFGELSEDNLRAFANDYSAEEKTKVHQFEGEDYKTKQMLAAKLAEMEQNWISLPKRERKQLYDLSGASTSRDYHGRGGDRDSPPWVPPPKIKKIVRPQQYRFLDIHFAPQKLNKLLEQEQQYFRKAIGFKVQIDPTLPDAIKAKLAADQASLDATQPLTPEEEVEKNALLKKTFGTWKRSDVSLLLRGLEQYGPNDPDKVALFLAGSKSPLEVKAYLPVFLERYETLTEGAKFKARIQKGILNQDKHKRRREAIKIKLAETNYPEMDLKIPYPGGHLKSQQIGLSNSNINSARMNWLEEEDRFLLCAYGAACDTFPEDSEEMLTFVRDAIRSAPRFKFDYMMRSITYEKVKERLDVLLNWIMREMFPTHPAGVKMPPALSVEFRQAGDAARRLTVPGTGPSGWASSSEAARKTSLGASKSTPQMNAAAAVPKTFTLKYAKEGKFQMAPTAGSGASTSSTRPLPIRPIPSPTKAPREFVVTPTRTQNPPPKVLSISPSLGRSAPVVVAKPAVVPVPSGSKPVATASGSKTIPTASGKKLPLWAMAADASASRSAAAAAVSLRVKRKTPPVELVTDDDDDDDEEIMEVFATAPKKANTTASQ</sequence>
<evidence type="ECO:0000256" key="5">
    <source>
        <dbReference type="ARBA" id="ARBA00022806"/>
    </source>
</evidence>
<dbReference type="CDD" id="cd18793">
    <property type="entry name" value="SF2_C_SNF"/>
    <property type="match status" value="1"/>
</dbReference>
<reference evidence="14" key="1">
    <citation type="submission" date="2017-01" db="EMBL/GenBank/DDBJ databases">
        <title>Comparative genomics of anhydrobiosis in the tardigrade Hypsibius dujardini.</title>
        <authorList>
            <person name="Yoshida Y."/>
            <person name="Koutsovoulos G."/>
            <person name="Laetsch D."/>
            <person name="Stevens L."/>
            <person name="Kumar S."/>
            <person name="Horikawa D."/>
            <person name="Ishino K."/>
            <person name="Komine S."/>
            <person name="Tomita M."/>
            <person name="Blaxter M."/>
            <person name="Arakawa K."/>
        </authorList>
    </citation>
    <scope>NUCLEOTIDE SEQUENCE [LARGE SCALE GENOMIC DNA]</scope>
    <source>
        <strain evidence="14">Z151</strain>
    </source>
</reference>
<evidence type="ECO:0000259" key="11">
    <source>
        <dbReference type="PROSITE" id="PS51192"/>
    </source>
</evidence>
<keyword evidence="14" id="KW-1185">Reference proteome</keyword>
<keyword evidence="9" id="KW-0539">Nucleus</keyword>
<dbReference type="InterPro" id="IPR001650">
    <property type="entry name" value="Helicase_C-like"/>
</dbReference>
<gene>
    <name evidence="13" type="ORF">BV898_05538</name>
</gene>
<dbReference type="GO" id="GO:0140658">
    <property type="term" value="F:ATP-dependent chromatin remodeler activity"/>
    <property type="evidence" value="ECO:0007669"/>
    <property type="project" value="TreeGrafter"/>
</dbReference>
<dbReference type="Pfam" id="PF09111">
    <property type="entry name" value="SLIDE"/>
    <property type="match status" value="1"/>
</dbReference>
<feature type="region of interest" description="Disordered" evidence="10">
    <location>
        <begin position="1264"/>
        <end position="1291"/>
    </location>
</feature>
<feature type="compositionally biased region" description="Basic residues" evidence="10">
    <location>
        <begin position="125"/>
        <end position="147"/>
    </location>
</feature>
<dbReference type="CDD" id="cd17997">
    <property type="entry name" value="DEXHc_SMARCA1_SMARCA5"/>
    <property type="match status" value="1"/>
</dbReference>
<feature type="region of interest" description="Disordered" evidence="10">
    <location>
        <begin position="1209"/>
        <end position="1240"/>
    </location>
</feature>
<keyword evidence="6" id="KW-0067">ATP-binding</keyword>
<dbReference type="EMBL" id="MTYJ01000030">
    <property type="protein sequence ID" value="OQV20493.1"/>
    <property type="molecule type" value="Genomic_DNA"/>
</dbReference>
<dbReference type="SUPFAM" id="SSF101224">
    <property type="entry name" value="HAND domain of the nucleosome remodeling ATPase ISWI"/>
    <property type="match status" value="1"/>
</dbReference>
<feature type="region of interest" description="Disordered" evidence="10">
    <location>
        <begin position="883"/>
        <end position="907"/>
    </location>
</feature>
<evidence type="ECO:0000256" key="2">
    <source>
        <dbReference type="ARBA" id="ARBA00009687"/>
    </source>
</evidence>
<comment type="subcellular location">
    <subcellularLocation>
        <location evidence="1">Nucleus</location>
    </subcellularLocation>
</comment>
<feature type="compositionally biased region" description="Basic residues" evidence="10">
    <location>
        <begin position="194"/>
        <end position="206"/>
    </location>
</feature>
<evidence type="ECO:0000256" key="6">
    <source>
        <dbReference type="ARBA" id="ARBA00022840"/>
    </source>
</evidence>
<feature type="compositionally biased region" description="Low complexity" evidence="10">
    <location>
        <begin position="1266"/>
        <end position="1276"/>
    </location>
</feature>
<dbReference type="Proteomes" id="UP000192578">
    <property type="component" value="Unassembled WGS sequence"/>
</dbReference>
<keyword evidence="7" id="KW-0156">Chromatin regulator</keyword>
<name>A0A1W0WZ70_HYPEX</name>
<comment type="similarity">
    <text evidence="2">Belongs to the SNF2/RAD54 helicase family. ISWI subfamily.</text>
</comment>
<keyword evidence="4" id="KW-0378">Hydrolase</keyword>
<feature type="region of interest" description="Disordered" evidence="10">
    <location>
        <begin position="1"/>
        <end position="214"/>
    </location>
</feature>
<dbReference type="GO" id="GO:0000785">
    <property type="term" value="C:chromatin"/>
    <property type="evidence" value="ECO:0007669"/>
    <property type="project" value="TreeGrafter"/>
</dbReference>
<feature type="domain" description="Helicase C-terminal" evidence="12">
    <location>
        <begin position="612"/>
        <end position="763"/>
    </location>
</feature>
<dbReference type="PANTHER" id="PTHR45623">
    <property type="entry name" value="CHROMODOMAIN-HELICASE-DNA-BINDING PROTEIN 3-RELATED-RELATED"/>
    <property type="match status" value="1"/>
</dbReference>
<evidence type="ECO:0000313" key="13">
    <source>
        <dbReference type="EMBL" id="OQV20493.1"/>
    </source>
</evidence>
<dbReference type="InterPro" id="IPR044754">
    <property type="entry name" value="Isw1/2_DEXHc"/>
</dbReference>
<dbReference type="PROSITE" id="PS00690">
    <property type="entry name" value="DEAH_ATP_HELICASE"/>
    <property type="match status" value="1"/>
</dbReference>
<dbReference type="GO" id="GO:0005634">
    <property type="term" value="C:nucleus"/>
    <property type="evidence" value="ECO:0007669"/>
    <property type="project" value="UniProtKB-SubCell"/>
</dbReference>
<feature type="compositionally biased region" description="Acidic residues" evidence="10">
    <location>
        <begin position="100"/>
        <end position="115"/>
    </location>
</feature>
<dbReference type="Gene3D" id="3.40.50.10810">
    <property type="entry name" value="Tandem AAA-ATPase domain"/>
    <property type="match status" value="1"/>
</dbReference>
<dbReference type="Gene3D" id="1.10.10.60">
    <property type="entry name" value="Homeodomain-like"/>
    <property type="match status" value="2"/>
</dbReference>
<dbReference type="Gene3D" id="3.40.50.300">
    <property type="entry name" value="P-loop containing nucleotide triphosphate hydrolases"/>
    <property type="match status" value="1"/>
</dbReference>
<dbReference type="InterPro" id="IPR009057">
    <property type="entry name" value="Homeodomain-like_sf"/>
</dbReference>
<evidence type="ECO:0000256" key="8">
    <source>
        <dbReference type="ARBA" id="ARBA00023125"/>
    </source>
</evidence>
<keyword evidence="5" id="KW-0347">Helicase</keyword>
<evidence type="ECO:0000256" key="3">
    <source>
        <dbReference type="ARBA" id="ARBA00022741"/>
    </source>
</evidence>
<feature type="region of interest" description="Disordered" evidence="10">
    <location>
        <begin position="234"/>
        <end position="281"/>
    </location>
</feature>
<dbReference type="Gene3D" id="1.10.1040.30">
    <property type="entry name" value="ISWI, HAND domain"/>
    <property type="match status" value="1"/>
</dbReference>
<evidence type="ECO:0000259" key="12">
    <source>
        <dbReference type="PROSITE" id="PS51194"/>
    </source>
</evidence>
<accession>A0A1W0WZ70</accession>
<dbReference type="InterPro" id="IPR000330">
    <property type="entry name" value="SNF2_N"/>
</dbReference>
<dbReference type="GO" id="GO:0031491">
    <property type="term" value="F:nucleosome binding"/>
    <property type="evidence" value="ECO:0007669"/>
    <property type="project" value="InterPro"/>
</dbReference>